<keyword evidence="2" id="KW-1185">Reference proteome</keyword>
<dbReference type="InterPro" id="IPR014054">
    <property type="entry name" value="Phage_regulatory_Rha"/>
</dbReference>
<dbReference type="Proteomes" id="UP000017590">
    <property type="component" value="Chromosome"/>
</dbReference>
<name>A0ABN4BFJ3_9CLOT</name>
<evidence type="ECO:0000313" key="1">
    <source>
        <dbReference type="EMBL" id="AGY76354.1"/>
    </source>
</evidence>
<organism evidence="1 2">
    <name type="scientific">Clostridium autoethanogenum DSM 10061</name>
    <dbReference type="NCBI Taxonomy" id="1341692"/>
    <lineage>
        <taxon>Bacteria</taxon>
        <taxon>Bacillati</taxon>
        <taxon>Bacillota</taxon>
        <taxon>Clostridia</taxon>
        <taxon>Eubacteriales</taxon>
        <taxon>Clostridiaceae</taxon>
        <taxon>Clostridium</taxon>
    </lineage>
</organism>
<accession>A0ABN4BFJ3</accession>
<gene>
    <name evidence="1" type="ORF">CAETHG_2141</name>
</gene>
<dbReference type="NCBIfam" id="TIGR02681">
    <property type="entry name" value="phage_pRha"/>
    <property type="match status" value="1"/>
</dbReference>
<dbReference type="Pfam" id="PF09669">
    <property type="entry name" value="Phage_pRha"/>
    <property type="match status" value="1"/>
</dbReference>
<evidence type="ECO:0000313" key="2">
    <source>
        <dbReference type="Proteomes" id="UP000017590"/>
    </source>
</evidence>
<reference evidence="2" key="1">
    <citation type="journal article" date="2014" name="Biotechnol. Biofuels">
        <title>Comparison of single-molecule sequencing and hybrid approaches for finishing the genome of Clostridium autoethanogenum and analysis of CRISPR systems in industrial relevant Clostridia.</title>
        <authorList>
            <person name="Brown S.D."/>
            <person name="Nagaraju S."/>
            <person name="Utturkar S."/>
            <person name="De Tissera S."/>
            <person name="Segovia S."/>
            <person name="Mitchell W."/>
            <person name="Land M.L."/>
            <person name="Dassanayake A."/>
            <person name="Kopke M."/>
        </authorList>
    </citation>
    <scope>NUCLEOTIDE SEQUENCE [LARGE SCALE GENOMIC DNA]</scope>
    <source>
        <strain evidence="2">DSM 10061</strain>
    </source>
</reference>
<dbReference type="EMBL" id="CP006763">
    <property type="protein sequence ID" value="AGY76354.1"/>
    <property type="molecule type" value="Genomic_DNA"/>
</dbReference>
<dbReference type="RefSeq" id="WP_013236731.1">
    <property type="nucleotide sequence ID" value="NC_022592.1"/>
</dbReference>
<sequence>MDQNKPVTLDSREVAKMVDKDHHKLLRDIREYISQMKEANEDNPKMDTPLNPDEYFIESTYINSQNKEQPCYEITKMGCDFIAHKMRGVKGTAFTALYIRRFYEMQNPQIQLKKYSYMIEDPAERARVWANEFEEKKKIEAESKGKDEVIEHKENVIINLVDEVSLAQKRQVLNRVVRYKGANFQKRWRELYKQFEMKYHINLNIRLDHYNREHKPKLRNKLDYIDKVMGKIPEIYEIACKIYENDIKELVQQMYELNSSKKIS</sequence>
<proteinExistence type="predicted"/>
<protein>
    <submittedName>
        <fullName evidence="1">Rha family transcriptional regulator</fullName>
    </submittedName>
</protein>